<evidence type="ECO:0000313" key="2">
    <source>
        <dbReference type="Proteomes" id="UP000234474"/>
    </source>
</evidence>
<dbReference type="VEuPathDB" id="FungiDB:P174DRAFT_422496"/>
<name>A0A2I1C144_ASPN1</name>
<keyword evidence="2" id="KW-1185">Reference proteome</keyword>
<organism evidence="1 2">
    <name type="scientific">Aspergillus novofumigatus (strain IBT 16806)</name>
    <dbReference type="NCBI Taxonomy" id="1392255"/>
    <lineage>
        <taxon>Eukaryota</taxon>
        <taxon>Fungi</taxon>
        <taxon>Dikarya</taxon>
        <taxon>Ascomycota</taxon>
        <taxon>Pezizomycotina</taxon>
        <taxon>Eurotiomycetes</taxon>
        <taxon>Eurotiomycetidae</taxon>
        <taxon>Eurotiales</taxon>
        <taxon>Aspergillaceae</taxon>
        <taxon>Aspergillus</taxon>
        <taxon>Aspergillus subgen. Fumigati</taxon>
    </lineage>
</organism>
<dbReference type="EMBL" id="MSZS01000006">
    <property type="protein sequence ID" value="PKX91315.1"/>
    <property type="molecule type" value="Genomic_DNA"/>
</dbReference>
<dbReference type="Proteomes" id="UP000234474">
    <property type="component" value="Unassembled WGS sequence"/>
</dbReference>
<dbReference type="RefSeq" id="XP_024679910.1">
    <property type="nucleotide sequence ID" value="XM_024825050.1"/>
</dbReference>
<comment type="caution">
    <text evidence="1">The sequence shown here is derived from an EMBL/GenBank/DDBJ whole genome shotgun (WGS) entry which is preliminary data.</text>
</comment>
<accession>A0A2I1C144</accession>
<proteinExistence type="predicted"/>
<dbReference type="AlphaFoldDB" id="A0A2I1C144"/>
<dbReference type="OrthoDB" id="4363021at2759"/>
<reference evidence="2" key="1">
    <citation type="journal article" date="2018" name="Proc. Natl. Acad. Sci. U.S.A.">
        <title>Linking secondary metabolites to gene clusters through genome sequencing of six diverse Aspergillus species.</title>
        <authorList>
            <person name="Kaerboelling I."/>
            <person name="Vesth T.C."/>
            <person name="Frisvad J.C."/>
            <person name="Nybo J.L."/>
            <person name="Theobald S."/>
            <person name="Kuo A."/>
            <person name="Bowyer P."/>
            <person name="Matsuda Y."/>
            <person name="Mondo S."/>
            <person name="Lyhne E.K."/>
            <person name="Kogle M.E."/>
            <person name="Clum A."/>
            <person name="Lipzen A."/>
            <person name="Salamov A."/>
            <person name="Ngan C.Y."/>
            <person name="Daum C."/>
            <person name="Chiniquy J."/>
            <person name="Barry K."/>
            <person name="LaButti K."/>
            <person name="Haridas S."/>
            <person name="Simmons B.A."/>
            <person name="Magnuson J.K."/>
            <person name="Mortensen U.H."/>
            <person name="Larsen T.O."/>
            <person name="Grigoriev I.V."/>
            <person name="Baker S.E."/>
            <person name="Andersen M.R."/>
        </authorList>
    </citation>
    <scope>NUCLEOTIDE SEQUENCE [LARGE SCALE GENOMIC DNA]</scope>
    <source>
        <strain evidence="2">IBT 16806</strain>
    </source>
</reference>
<evidence type="ECO:0000313" key="1">
    <source>
        <dbReference type="EMBL" id="PKX91315.1"/>
    </source>
</evidence>
<sequence length="210" mass="24706">MKATTLNPVKLVRGWNKLYDVSLPQIGAIITDVKGWTKPLTLNDRIFKVLGSYAYRGGMSLLPKDMNRFKQLIIIRKMPMSLKTFGKYLKAAADDGDEEAVKMMLRVLQKTIRVFNYLNDAGLANSFNQARLLLAKEIEYADQYMPKLKDYEDGEIEEYHEDVGWTYMSVDEYMGYYRDLNEYYFWDDLYVWPPHMANKYDKIPGSWRKE</sequence>
<protein>
    <submittedName>
        <fullName evidence="1">Uncharacterized protein</fullName>
    </submittedName>
</protein>
<dbReference type="STRING" id="1392255.A0A2I1C144"/>
<dbReference type="GeneID" id="36532375"/>
<gene>
    <name evidence="1" type="ORF">P174DRAFT_422496</name>
</gene>